<evidence type="ECO:0000313" key="1">
    <source>
        <dbReference type="EMBL" id="PZR10483.1"/>
    </source>
</evidence>
<dbReference type="Proteomes" id="UP000249061">
    <property type="component" value="Unassembled WGS sequence"/>
</dbReference>
<proteinExistence type="predicted"/>
<comment type="caution">
    <text evidence="1">The sequence shown here is derived from an EMBL/GenBank/DDBJ whole genome shotgun (WGS) entry which is preliminary data.</text>
</comment>
<accession>A0A2W5TBJ8</accession>
<sequence length="158" mass="17808">MGFLDKAKHFLGGHGVKVANTVIEKQDPNSVQMPITDTVVKGKFNVSAEKDCEVLSMKATFLAEFVHPDGRVETVDLGADTFPDQYTSRSDDMLKYPYQLKGGGTQEDFFIISMQKDIPTLLQEKAWSKDKVRFWVKTMVDVKGSPFDPETRNEIRVS</sequence>
<dbReference type="EMBL" id="QFQP01000017">
    <property type="protein sequence ID" value="PZR10483.1"/>
    <property type="molecule type" value="Genomic_DNA"/>
</dbReference>
<protein>
    <submittedName>
        <fullName evidence="1">Uncharacterized protein</fullName>
    </submittedName>
</protein>
<evidence type="ECO:0000313" key="2">
    <source>
        <dbReference type="Proteomes" id="UP000249061"/>
    </source>
</evidence>
<dbReference type="AlphaFoldDB" id="A0A2W5TBJ8"/>
<gene>
    <name evidence="1" type="ORF">DI536_19760</name>
</gene>
<organism evidence="1 2">
    <name type="scientific">Archangium gephyra</name>
    <dbReference type="NCBI Taxonomy" id="48"/>
    <lineage>
        <taxon>Bacteria</taxon>
        <taxon>Pseudomonadati</taxon>
        <taxon>Myxococcota</taxon>
        <taxon>Myxococcia</taxon>
        <taxon>Myxococcales</taxon>
        <taxon>Cystobacterineae</taxon>
        <taxon>Archangiaceae</taxon>
        <taxon>Archangium</taxon>
    </lineage>
</organism>
<name>A0A2W5TBJ8_9BACT</name>
<reference evidence="1 2" key="1">
    <citation type="submission" date="2017-08" db="EMBL/GenBank/DDBJ databases">
        <title>Infants hospitalized years apart are colonized by the same room-sourced microbial strains.</title>
        <authorList>
            <person name="Brooks B."/>
            <person name="Olm M.R."/>
            <person name="Firek B.A."/>
            <person name="Baker R."/>
            <person name="Thomas B.C."/>
            <person name="Morowitz M.J."/>
            <person name="Banfield J.F."/>
        </authorList>
    </citation>
    <scope>NUCLEOTIDE SEQUENCE [LARGE SCALE GENOMIC DNA]</scope>
    <source>
        <strain evidence="1">S2_003_000_R2_14</strain>
    </source>
</reference>